<accession>G1E773</accession>
<comment type="function">
    <text evidence="12">Key component of the proton channel; it plays a direct role in the translocation of protons across the membrane.</text>
</comment>
<dbReference type="NCBIfam" id="TIGR01131">
    <property type="entry name" value="ATP_synt_6_or_A"/>
    <property type="match status" value="1"/>
</dbReference>
<dbReference type="PANTHER" id="PTHR42823">
    <property type="entry name" value="ATP SYNTHASE SUBUNIT A, CHLOROPLASTIC"/>
    <property type="match status" value="1"/>
</dbReference>
<name>G1E773_KARVE</name>
<feature type="transmembrane region" description="Helical" evidence="12">
    <location>
        <begin position="27"/>
        <end position="48"/>
    </location>
</feature>
<dbReference type="GO" id="GO:0009535">
    <property type="term" value="C:chloroplast thylakoid membrane"/>
    <property type="evidence" value="ECO:0007669"/>
    <property type="project" value="UniProtKB-SubCell"/>
</dbReference>
<protein>
    <recommendedName>
        <fullName evidence="11 12">ATP synthase subunit a, chloroplastic</fullName>
    </recommendedName>
    <alternativeName>
        <fullName evidence="12">ATP synthase F0 sector subunit a</fullName>
    </alternativeName>
    <alternativeName>
        <fullName evidence="12">F-ATPase subunit IV</fullName>
    </alternativeName>
</protein>
<keyword evidence="12" id="KW-0793">Thylakoid</keyword>
<evidence type="ECO:0000256" key="6">
    <source>
        <dbReference type="ARBA" id="ARBA00022781"/>
    </source>
</evidence>
<dbReference type="EMBL" id="JN039300">
    <property type="protein sequence ID" value="AEJ72962.1"/>
    <property type="molecule type" value="Genomic_DNA"/>
</dbReference>
<dbReference type="InterPro" id="IPR000568">
    <property type="entry name" value="ATP_synth_F0_asu"/>
</dbReference>
<evidence type="ECO:0000256" key="8">
    <source>
        <dbReference type="ARBA" id="ARBA00023065"/>
    </source>
</evidence>
<geneLocation type="chloroplast" evidence="14"/>
<dbReference type="CDD" id="cd00310">
    <property type="entry name" value="ATP-synt_Fo_a_6"/>
    <property type="match status" value="1"/>
</dbReference>
<evidence type="ECO:0000256" key="11">
    <source>
        <dbReference type="ARBA" id="ARBA00074744"/>
    </source>
</evidence>
<keyword evidence="8 12" id="KW-0406">Ion transport</keyword>
<dbReference type="AlphaFoldDB" id="G1E773"/>
<dbReference type="SUPFAM" id="SSF81336">
    <property type="entry name" value="F1F0 ATP synthase subunit A"/>
    <property type="match status" value="1"/>
</dbReference>
<feature type="transmembrane region" description="Helical" evidence="12">
    <location>
        <begin position="129"/>
        <end position="154"/>
    </location>
</feature>
<dbReference type="Gene3D" id="1.20.120.220">
    <property type="entry name" value="ATP synthase, F0 complex, subunit A"/>
    <property type="match status" value="1"/>
</dbReference>
<dbReference type="GO" id="GO:0045259">
    <property type="term" value="C:proton-transporting ATP synthase complex"/>
    <property type="evidence" value="ECO:0007669"/>
    <property type="project" value="UniProtKB-KW"/>
</dbReference>
<dbReference type="InterPro" id="IPR035908">
    <property type="entry name" value="F0_ATP_A_sf"/>
</dbReference>
<keyword evidence="10 12" id="KW-0066">ATP synthesis</keyword>
<evidence type="ECO:0000256" key="10">
    <source>
        <dbReference type="ARBA" id="ARBA00023310"/>
    </source>
</evidence>
<comment type="similarity">
    <text evidence="2 12">Belongs to the ATPase A chain family.</text>
</comment>
<dbReference type="GO" id="GO:0046933">
    <property type="term" value="F:proton-transporting ATP synthase activity, rotational mechanism"/>
    <property type="evidence" value="ECO:0007669"/>
    <property type="project" value="UniProtKB-UniRule"/>
</dbReference>
<dbReference type="PROSITE" id="PS00449">
    <property type="entry name" value="ATPASE_A"/>
    <property type="match status" value="1"/>
</dbReference>
<evidence type="ECO:0000256" key="2">
    <source>
        <dbReference type="ARBA" id="ARBA00006810"/>
    </source>
</evidence>
<dbReference type="InterPro" id="IPR045082">
    <property type="entry name" value="ATP_syn_F0_a_bact/chloroplast"/>
</dbReference>
<feature type="transmembrane region" description="Helical" evidence="12">
    <location>
        <begin position="85"/>
        <end position="109"/>
    </location>
</feature>
<keyword evidence="7 12" id="KW-1133">Transmembrane helix</keyword>
<evidence type="ECO:0000256" key="7">
    <source>
        <dbReference type="ARBA" id="ARBA00022989"/>
    </source>
</evidence>
<evidence type="ECO:0000256" key="1">
    <source>
        <dbReference type="ARBA" id="ARBA00004141"/>
    </source>
</evidence>
<keyword evidence="5 12" id="KW-0812">Transmembrane</keyword>
<reference evidence="14" key="1">
    <citation type="journal article" date="2011" name="PLoS ONE">
        <title>Genome evolution of a tertiary dinoflagellate plastid.</title>
        <authorList>
            <person name="Gabrielsen T.M."/>
            <person name="Minge M.A."/>
            <person name="Espelund M."/>
            <person name="Tooming-Klunderud A."/>
            <person name="Patil V."/>
            <person name="Nederbragt A.J."/>
            <person name="Otis C."/>
            <person name="Turmel M."/>
            <person name="Shalchian-Tabrizi K."/>
            <person name="Lemieux C."/>
            <person name="Jakobsen K.S."/>
        </authorList>
    </citation>
    <scope>NUCLEOTIDE SEQUENCE</scope>
</reference>
<keyword evidence="4 12" id="KW-0138">CF(0)</keyword>
<evidence type="ECO:0000313" key="14">
    <source>
        <dbReference type="EMBL" id="AEJ72962.1"/>
    </source>
</evidence>
<evidence type="ECO:0000256" key="13">
    <source>
        <dbReference type="RuleBase" id="RU004449"/>
    </source>
</evidence>
<evidence type="ECO:0000256" key="4">
    <source>
        <dbReference type="ARBA" id="ARBA00022547"/>
    </source>
</evidence>
<sequence>MFFFLARVVIGKHLYWHFLDSTIHGEVLLVTWNTFTLVWALLSVVYIGRTRIKLIPHSFQNFSEGIFEYLSNLIKNQISLFQYKLWTPYIGTIFLFILIANWFGALLPWKLIRLIESEYAAPTNDINTALALSLLTSISYFYTGIANFGINFFIRYISPTPLFFPINLLEDCTKPLSLTFRLFGNILAEEIVLSVLCIFVPIVIPLPIMLLGLFSASVQALVFSTLSVTYLAESLEN</sequence>
<dbReference type="Pfam" id="PF00119">
    <property type="entry name" value="ATP-synt_A"/>
    <property type="match status" value="1"/>
</dbReference>
<dbReference type="PRINTS" id="PR00123">
    <property type="entry name" value="ATPASEA"/>
</dbReference>
<dbReference type="PANTHER" id="PTHR42823:SF3">
    <property type="entry name" value="ATP SYNTHASE SUBUNIT A, CHLOROPLASTIC"/>
    <property type="match status" value="1"/>
</dbReference>
<organism evidence="14">
    <name type="scientific">Karlodinium veneficum</name>
    <name type="common">Dinoflagellate</name>
    <name type="synonym">Karlodinium micrum</name>
    <dbReference type="NCBI Taxonomy" id="407301"/>
    <lineage>
        <taxon>Eukaryota</taxon>
        <taxon>Sar</taxon>
        <taxon>Alveolata</taxon>
        <taxon>Dinophyceae</taxon>
        <taxon>Gymnodiniales</taxon>
        <taxon>Kareniaceae</taxon>
        <taxon>Karlodinium</taxon>
    </lineage>
</organism>
<comment type="subcellular location">
    <subcellularLocation>
        <location evidence="1">Membrane</location>
        <topology evidence="1">Multi-pass membrane protein</topology>
    </subcellularLocation>
    <subcellularLocation>
        <location evidence="12 13">Plastid</location>
        <location evidence="12 13">Chloroplast thylakoid membrane</location>
        <topology evidence="12 13">Multi-pass membrane protein</topology>
    </subcellularLocation>
</comment>
<gene>
    <name evidence="12" type="primary">atpI</name>
</gene>
<dbReference type="GO" id="GO:0005886">
    <property type="term" value="C:plasma membrane"/>
    <property type="evidence" value="ECO:0007669"/>
    <property type="project" value="UniProtKB-UniRule"/>
</dbReference>
<evidence type="ECO:0000256" key="5">
    <source>
        <dbReference type="ARBA" id="ARBA00022692"/>
    </source>
</evidence>
<dbReference type="HAMAP" id="MF_01393">
    <property type="entry name" value="ATP_synth_a_bact"/>
    <property type="match status" value="1"/>
</dbReference>
<comment type="subunit">
    <text evidence="12">F-type ATPases have 2 components, CF(1) - the catalytic core - and CF(0) - the membrane proton channel. CF(1) has five subunits: alpha(3), beta(3), gamma(1), delta(1), epsilon(1). CF(0) has four main subunits: a, b, b' and c.</text>
</comment>
<keyword evidence="3 12" id="KW-0813">Transport</keyword>
<evidence type="ECO:0000256" key="12">
    <source>
        <dbReference type="HAMAP-Rule" id="MF_01393"/>
    </source>
</evidence>
<evidence type="ECO:0000256" key="3">
    <source>
        <dbReference type="ARBA" id="ARBA00022448"/>
    </source>
</evidence>
<proteinExistence type="inferred from homology"/>
<evidence type="ECO:0000256" key="9">
    <source>
        <dbReference type="ARBA" id="ARBA00023136"/>
    </source>
</evidence>
<feature type="transmembrane region" description="Helical" evidence="12">
    <location>
        <begin position="182"/>
        <end position="204"/>
    </location>
</feature>
<keyword evidence="6 12" id="KW-0375">Hydrogen ion transport</keyword>
<dbReference type="InterPro" id="IPR023011">
    <property type="entry name" value="ATP_synth_F0_asu_AS"/>
</dbReference>
<keyword evidence="9 12" id="KW-0472">Membrane</keyword>
<keyword evidence="13 14" id="KW-0150">Chloroplast</keyword>
<keyword evidence="13 14" id="KW-0934">Plastid</keyword>
<dbReference type="FunFam" id="1.20.120.220:FF:000001">
    <property type="entry name" value="ATP synthase subunit a, chloroplastic"/>
    <property type="match status" value="1"/>
</dbReference>